<reference evidence="3" key="1">
    <citation type="submission" date="2020-05" db="EMBL/GenBank/DDBJ databases">
        <authorList>
            <person name="Chiriac C."/>
            <person name="Salcher M."/>
            <person name="Ghai R."/>
            <person name="Kavagutti S V."/>
        </authorList>
    </citation>
    <scope>NUCLEOTIDE SEQUENCE</scope>
</reference>
<dbReference type="GO" id="GO:0006542">
    <property type="term" value="P:glutamine biosynthetic process"/>
    <property type="evidence" value="ECO:0007669"/>
    <property type="project" value="InterPro"/>
</dbReference>
<dbReference type="Gene3D" id="3.30.590.10">
    <property type="entry name" value="Glutamine synthetase/guanido kinase, catalytic domain"/>
    <property type="match status" value="1"/>
</dbReference>
<dbReference type="Gene3D" id="3.10.20.70">
    <property type="entry name" value="Glutamine synthetase, N-terminal domain"/>
    <property type="match status" value="1"/>
</dbReference>
<dbReference type="PANTHER" id="PTHR43785:SF12">
    <property type="entry name" value="TYPE-1 GLUTAMINE SYNTHETASE 2"/>
    <property type="match status" value="1"/>
</dbReference>
<gene>
    <name evidence="3" type="ORF">UFOPK2237_00481</name>
</gene>
<sequence>MELEKLRSLIGSGDIETVIVASPDMQGRLFAKRMTGRHFLGAGQDGVGTCSVVLGWGHDHALDPGYDLTGWANGYPDLHVRPDFTSIRPYPWFEKTAFIMGDATKPDGSEISVAPRTILKNMIAQLAEHGLRPLFASELECYLLRETPETAFDKGFVNLQTKHRTLHPETLSRMSEDEGYLGELRRQMESAEVKIEMVKAEYAPGQVEINLEYTDALEAADRHMVLKAGAKDIALQQGLVATFMAKLAHDLGGSSCHIHMSLLDKNGQSAFSDGADGKGNSATMRHFLGGMMAHLPDAFLFFAPTTNSYRRMRAGTFAPNMLTWGEDNRTVALRLVGKGAARRIENRIPGADVNPYLAYSAMLAAGLRGIEEKREPIGDATIGNAYDIKDAPKLPSDLGEATDVFETSEFVRTAFGEDVQKHYANFGRQSVRAASVVVTDYERRMLLLDI</sequence>
<dbReference type="SUPFAM" id="SSF55931">
    <property type="entry name" value="Glutamine synthetase/guanido kinase"/>
    <property type="match status" value="1"/>
</dbReference>
<dbReference type="AlphaFoldDB" id="A0A6J6KML8"/>
<dbReference type="InterPro" id="IPR008146">
    <property type="entry name" value="Gln_synth_cat_dom"/>
</dbReference>
<dbReference type="GO" id="GO:0004356">
    <property type="term" value="F:glutamine synthetase activity"/>
    <property type="evidence" value="ECO:0007669"/>
    <property type="project" value="InterPro"/>
</dbReference>
<dbReference type="EMBL" id="CAEZWI010000042">
    <property type="protein sequence ID" value="CAB4650506.1"/>
    <property type="molecule type" value="Genomic_DNA"/>
</dbReference>
<keyword evidence="1" id="KW-0436">Ligase</keyword>
<protein>
    <submittedName>
        <fullName evidence="3">Unannotated protein</fullName>
    </submittedName>
</protein>
<evidence type="ECO:0000256" key="1">
    <source>
        <dbReference type="ARBA" id="ARBA00022598"/>
    </source>
</evidence>
<evidence type="ECO:0000259" key="2">
    <source>
        <dbReference type="PROSITE" id="PS51987"/>
    </source>
</evidence>
<proteinExistence type="predicted"/>
<name>A0A6J6KML8_9ZZZZ</name>
<dbReference type="PROSITE" id="PS51987">
    <property type="entry name" value="GS_CATALYTIC"/>
    <property type="match status" value="1"/>
</dbReference>
<dbReference type="SUPFAM" id="SSF54368">
    <property type="entry name" value="Glutamine synthetase, N-terminal domain"/>
    <property type="match status" value="1"/>
</dbReference>
<feature type="domain" description="GS catalytic" evidence="2">
    <location>
        <begin position="115"/>
        <end position="450"/>
    </location>
</feature>
<evidence type="ECO:0000313" key="3">
    <source>
        <dbReference type="EMBL" id="CAB4650506.1"/>
    </source>
</evidence>
<organism evidence="3">
    <name type="scientific">freshwater metagenome</name>
    <dbReference type="NCBI Taxonomy" id="449393"/>
    <lineage>
        <taxon>unclassified sequences</taxon>
        <taxon>metagenomes</taxon>
        <taxon>ecological metagenomes</taxon>
    </lineage>
</organism>
<dbReference type="InterPro" id="IPR036651">
    <property type="entry name" value="Gln_synt_N_sf"/>
</dbReference>
<dbReference type="SMART" id="SM01230">
    <property type="entry name" value="Gln-synt_C"/>
    <property type="match status" value="1"/>
</dbReference>
<dbReference type="PANTHER" id="PTHR43785">
    <property type="entry name" value="GAMMA-GLUTAMYLPUTRESCINE SYNTHETASE"/>
    <property type="match status" value="1"/>
</dbReference>
<dbReference type="InterPro" id="IPR014746">
    <property type="entry name" value="Gln_synth/guanido_kin_cat_dom"/>
</dbReference>
<dbReference type="Pfam" id="PF00120">
    <property type="entry name" value="Gln-synt_C"/>
    <property type="match status" value="1"/>
</dbReference>
<accession>A0A6J6KML8</accession>